<comment type="caution">
    <text evidence="1">The sequence shown here is derived from an EMBL/GenBank/DDBJ whole genome shotgun (WGS) entry which is preliminary data.</text>
</comment>
<dbReference type="Proteomes" id="UP000238479">
    <property type="component" value="Chromosome 2"/>
</dbReference>
<accession>A0A2P6S3G0</accession>
<dbReference type="Gramene" id="PRQ53219">
    <property type="protein sequence ID" value="PRQ53219"/>
    <property type="gene ID" value="RchiOBHm_Chr2g0164071"/>
</dbReference>
<sequence length="55" mass="6416">MEVWIAVKGLRMAMRNDHSLTLLGNALTLFVRYDQGALQRKDPVQRILIVHDVRR</sequence>
<dbReference type="AlphaFoldDB" id="A0A2P6S3G0"/>
<organism evidence="1 2">
    <name type="scientific">Rosa chinensis</name>
    <name type="common">China rose</name>
    <dbReference type="NCBI Taxonomy" id="74649"/>
    <lineage>
        <taxon>Eukaryota</taxon>
        <taxon>Viridiplantae</taxon>
        <taxon>Streptophyta</taxon>
        <taxon>Embryophyta</taxon>
        <taxon>Tracheophyta</taxon>
        <taxon>Spermatophyta</taxon>
        <taxon>Magnoliopsida</taxon>
        <taxon>eudicotyledons</taxon>
        <taxon>Gunneridae</taxon>
        <taxon>Pentapetalae</taxon>
        <taxon>rosids</taxon>
        <taxon>fabids</taxon>
        <taxon>Rosales</taxon>
        <taxon>Rosaceae</taxon>
        <taxon>Rosoideae</taxon>
        <taxon>Rosoideae incertae sedis</taxon>
        <taxon>Rosa</taxon>
    </lineage>
</organism>
<protein>
    <submittedName>
        <fullName evidence="1">Uncharacterized protein</fullName>
    </submittedName>
</protein>
<reference evidence="1 2" key="1">
    <citation type="journal article" date="2018" name="Nat. Genet.">
        <title>The Rosa genome provides new insights in the design of modern roses.</title>
        <authorList>
            <person name="Bendahmane M."/>
        </authorList>
    </citation>
    <scope>NUCLEOTIDE SEQUENCE [LARGE SCALE GENOMIC DNA]</scope>
    <source>
        <strain evidence="2">cv. Old Blush</strain>
    </source>
</reference>
<evidence type="ECO:0000313" key="1">
    <source>
        <dbReference type="EMBL" id="PRQ53219.1"/>
    </source>
</evidence>
<keyword evidence="2" id="KW-1185">Reference proteome</keyword>
<dbReference type="EMBL" id="PDCK01000040">
    <property type="protein sequence ID" value="PRQ53219.1"/>
    <property type="molecule type" value="Genomic_DNA"/>
</dbReference>
<name>A0A2P6S3G0_ROSCH</name>
<evidence type="ECO:0000313" key="2">
    <source>
        <dbReference type="Proteomes" id="UP000238479"/>
    </source>
</evidence>
<gene>
    <name evidence="1" type="ORF">RchiOBHm_Chr2g0164071</name>
</gene>
<proteinExistence type="predicted"/>